<keyword evidence="9" id="KW-0472">Membrane</keyword>
<evidence type="ECO:0000256" key="5">
    <source>
        <dbReference type="ARBA" id="ARBA00022741"/>
    </source>
</evidence>
<dbReference type="Gene3D" id="1.20.5.1930">
    <property type="match status" value="1"/>
</dbReference>
<evidence type="ECO:0000256" key="8">
    <source>
        <dbReference type="ARBA" id="ARBA00023012"/>
    </source>
</evidence>
<dbReference type="Proteomes" id="UP000295680">
    <property type="component" value="Unassembled WGS sequence"/>
</dbReference>
<feature type="domain" description="Histidine kinase/HSP90-like ATPase" evidence="10">
    <location>
        <begin position="279"/>
        <end position="364"/>
    </location>
</feature>
<dbReference type="CDD" id="cd16917">
    <property type="entry name" value="HATPase_UhpB-NarQ-NarX-like"/>
    <property type="match status" value="1"/>
</dbReference>
<sequence>MSFTRWQVVDDVLVAAVLLAVDIGVAGNLLKDRPDESWRLVASIAVAGVLTLGFMLRRRWPLSVLVVTVSISLPAALLGVLWDPFLATVFTLYTYSLTTPWRRSRQMAMTCAGVVVVALGVGELLRPGEAWWYAFGVPLLACAWRWGRSASDRDELANRLERQREHQVLVDERLRIARELHDVVTHGMGLIAVKAGIANHIAKDRPEEARDALRVIEATSREALTEMRRLLGVLRQDVELAPTPTLDGLPELAARAATAGVDVELTMGDPRDVPEPVQLAAYRIVQEAVTNVIKHAAPARCWVTVRAERAIVSIEVTDDGRHASVPTRGHGLTGMQERVAMYDGEFAAGPDPDGGFKVTATLRFGGPA</sequence>
<name>A0A4R2JSE6_9PSEU</name>
<dbReference type="SUPFAM" id="SSF55874">
    <property type="entry name" value="ATPase domain of HSP90 chaperone/DNA topoisomerase II/histidine kinase"/>
    <property type="match status" value="1"/>
</dbReference>
<keyword evidence="4" id="KW-0808">Transferase</keyword>
<dbReference type="InterPro" id="IPR011712">
    <property type="entry name" value="Sig_transdc_His_kin_sub3_dim/P"/>
</dbReference>
<gene>
    <name evidence="12" type="ORF">EV192_104642</name>
</gene>
<reference evidence="12 13" key="1">
    <citation type="submission" date="2019-03" db="EMBL/GenBank/DDBJ databases">
        <title>Genomic Encyclopedia of Type Strains, Phase IV (KMG-IV): sequencing the most valuable type-strain genomes for metagenomic binning, comparative biology and taxonomic classification.</title>
        <authorList>
            <person name="Goeker M."/>
        </authorList>
    </citation>
    <scope>NUCLEOTIDE SEQUENCE [LARGE SCALE GENOMIC DNA]</scope>
    <source>
        <strain evidence="12 13">DSM 45934</strain>
    </source>
</reference>
<evidence type="ECO:0000256" key="3">
    <source>
        <dbReference type="ARBA" id="ARBA00022553"/>
    </source>
</evidence>
<evidence type="ECO:0000259" key="11">
    <source>
        <dbReference type="Pfam" id="PF07730"/>
    </source>
</evidence>
<feature type="transmembrane region" description="Helical" evidence="9">
    <location>
        <begin position="12"/>
        <end position="30"/>
    </location>
</feature>
<feature type="domain" description="Signal transduction histidine kinase subgroup 3 dimerisation and phosphoacceptor" evidence="11">
    <location>
        <begin position="172"/>
        <end position="238"/>
    </location>
</feature>
<dbReference type="Gene3D" id="3.30.565.10">
    <property type="entry name" value="Histidine kinase-like ATPase, C-terminal domain"/>
    <property type="match status" value="1"/>
</dbReference>
<proteinExistence type="predicted"/>
<dbReference type="EC" id="2.7.13.3" evidence="2"/>
<protein>
    <recommendedName>
        <fullName evidence="2">histidine kinase</fullName>
        <ecNumber evidence="2">2.7.13.3</ecNumber>
    </recommendedName>
</protein>
<dbReference type="PANTHER" id="PTHR24421:SF10">
    <property type="entry name" value="NITRATE_NITRITE SENSOR PROTEIN NARQ"/>
    <property type="match status" value="1"/>
</dbReference>
<feature type="transmembrane region" description="Helical" evidence="9">
    <location>
        <begin position="37"/>
        <end position="56"/>
    </location>
</feature>
<feature type="transmembrane region" description="Helical" evidence="9">
    <location>
        <begin position="107"/>
        <end position="125"/>
    </location>
</feature>
<dbReference type="GO" id="GO:0000155">
    <property type="term" value="F:phosphorelay sensor kinase activity"/>
    <property type="evidence" value="ECO:0007669"/>
    <property type="project" value="InterPro"/>
</dbReference>
<comment type="caution">
    <text evidence="12">The sequence shown here is derived from an EMBL/GenBank/DDBJ whole genome shotgun (WGS) entry which is preliminary data.</text>
</comment>
<dbReference type="InterPro" id="IPR036890">
    <property type="entry name" value="HATPase_C_sf"/>
</dbReference>
<organism evidence="12 13">
    <name type="scientific">Actinocrispum wychmicini</name>
    <dbReference type="NCBI Taxonomy" id="1213861"/>
    <lineage>
        <taxon>Bacteria</taxon>
        <taxon>Bacillati</taxon>
        <taxon>Actinomycetota</taxon>
        <taxon>Actinomycetes</taxon>
        <taxon>Pseudonocardiales</taxon>
        <taxon>Pseudonocardiaceae</taxon>
        <taxon>Actinocrispum</taxon>
    </lineage>
</organism>
<evidence type="ECO:0000313" key="12">
    <source>
        <dbReference type="EMBL" id="TCO59799.1"/>
    </source>
</evidence>
<dbReference type="InterPro" id="IPR003594">
    <property type="entry name" value="HATPase_dom"/>
</dbReference>
<dbReference type="AlphaFoldDB" id="A0A4R2JSE6"/>
<feature type="transmembrane region" description="Helical" evidence="9">
    <location>
        <begin position="131"/>
        <end position="147"/>
    </location>
</feature>
<dbReference type="GO" id="GO:0016020">
    <property type="term" value="C:membrane"/>
    <property type="evidence" value="ECO:0007669"/>
    <property type="project" value="InterPro"/>
</dbReference>
<keyword evidence="9" id="KW-1133">Transmembrane helix</keyword>
<dbReference type="PANTHER" id="PTHR24421">
    <property type="entry name" value="NITRATE/NITRITE SENSOR PROTEIN NARX-RELATED"/>
    <property type="match status" value="1"/>
</dbReference>
<keyword evidence="13" id="KW-1185">Reference proteome</keyword>
<evidence type="ECO:0000256" key="4">
    <source>
        <dbReference type="ARBA" id="ARBA00022679"/>
    </source>
</evidence>
<dbReference type="Pfam" id="PF02518">
    <property type="entry name" value="HATPase_c"/>
    <property type="match status" value="1"/>
</dbReference>
<keyword evidence="9" id="KW-0812">Transmembrane</keyword>
<evidence type="ECO:0000259" key="10">
    <source>
        <dbReference type="Pfam" id="PF02518"/>
    </source>
</evidence>
<evidence type="ECO:0000256" key="2">
    <source>
        <dbReference type="ARBA" id="ARBA00012438"/>
    </source>
</evidence>
<keyword evidence="8" id="KW-0902">Two-component regulatory system</keyword>
<feature type="transmembrane region" description="Helical" evidence="9">
    <location>
        <begin position="62"/>
        <end position="95"/>
    </location>
</feature>
<evidence type="ECO:0000313" key="13">
    <source>
        <dbReference type="Proteomes" id="UP000295680"/>
    </source>
</evidence>
<keyword evidence="7" id="KW-0067">ATP-binding</keyword>
<dbReference type="InterPro" id="IPR050482">
    <property type="entry name" value="Sensor_HK_TwoCompSys"/>
</dbReference>
<dbReference type="Pfam" id="PF07730">
    <property type="entry name" value="HisKA_3"/>
    <property type="match status" value="1"/>
</dbReference>
<evidence type="ECO:0000256" key="7">
    <source>
        <dbReference type="ARBA" id="ARBA00022840"/>
    </source>
</evidence>
<dbReference type="GO" id="GO:0005524">
    <property type="term" value="F:ATP binding"/>
    <property type="evidence" value="ECO:0007669"/>
    <property type="project" value="UniProtKB-KW"/>
</dbReference>
<keyword evidence="3" id="KW-0597">Phosphoprotein</keyword>
<dbReference type="OrthoDB" id="227596at2"/>
<evidence type="ECO:0000256" key="6">
    <source>
        <dbReference type="ARBA" id="ARBA00022777"/>
    </source>
</evidence>
<keyword evidence="5" id="KW-0547">Nucleotide-binding</keyword>
<dbReference type="EMBL" id="SLWS01000004">
    <property type="protein sequence ID" value="TCO59799.1"/>
    <property type="molecule type" value="Genomic_DNA"/>
</dbReference>
<dbReference type="RefSeq" id="WP_132117956.1">
    <property type="nucleotide sequence ID" value="NZ_SLWS01000004.1"/>
</dbReference>
<accession>A0A4R2JSE6</accession>
<comment type="catalytic activity">
    <reaction evidence="1">
        <text>ATP + protein L-histidine = ADP + protein N-phospho-L-histidine.</text>
        <dbReference type="EC" id="2.7.13.3"/>
    </reaction>
</comment>
<evidence type="ECO:0000256" key="1">
    <source>
        <dbReference type="ARBA" id="ARBA00000085"/>
    </source>
</evidence>
<dbReference type="GO" id="GO:0046983">
    <property type="term" value="F:protein dimerization activity"/>
    <property type="evidence" value="ECO:0007669"/>
    <property type="project" value="InterPro"/>
</dbReference>
<evidence type="ECO:0000256" key="9">
    <source>
        <dbReference type="SAM" id="Phobius"/>
    </source>
</evidence>
<keyword evidence="6 12" id="KW-0418">Kinase</keyword>